<feature type="region of interest" description="Disordered" evidence="4">
    <location>
        <begin position="223"/>
        <end position="600"/>
    </location>
</feature>
<evidence type="ECO:0000256" key="4">
    <source>
        <dbReference type="SAM" id="MobiDB-lite"/>
    </source>
</evidence>
<feature type="compositionally biased region" description="Polar residues" evidence="4">
    <location>
        <begin position="324"/>
        <end position="339"/>
    </location>
</feature>
<feature type="compositionally biased region" description="Basic and acidic residues" evidence="4">
    <location>
        <begin position="539"/>
        <end position="581"/>
    </location>
</feature>
<evidence type="ECO:0000313" key="7">
    <source>
        <dbReference type="Proteomes" id="UP000094527"/>
    </source>
</evidence>
<feature type="region of interest" description="Disordered" evidence="4">
    <location>
        <begin position="1"/>
        <end position="24"/>
    </location>
</feature>
<feature type="compositionally biased region" description="Polar residues" evidence="4">
    <location>
        <begin position="114"/>
        <end position="134"/>
    </location>
</feature>
<organism evidence="6 7">
    <name type="scientific">Orchesella cincta</name>
    <name type="common">Springtail</name>
    <name type="synonym">Podura cincta</name>
    <dbReference type="NCBI Taxonomy" id="48709"/>
    <lineage>
        <taxon>Eukaryota</taxon>
        <taxon>Metazoa</taxon>
        <taxon>Ecdysozoa</taxon>
        <taxon>Arthropoda</taxon>
        <taxon>Hexapoda</taxon>
        <taxon>Collembola</taxon>
        <taxon>Entomobryomorpha</taxon>
        <taxon>Entomobryoidea</taxon>
        <taxon>Orchesellidae</taxon>
        <taxon>Orchesellinae</taxon>
        <taxon>Orchesella</taxon>
    </lineage>
</organism>
<keyword evidence="7" id="KW-1185">Reference proteome</keyword>
<keyword evidence="3" id="KW-0175">Coiled coil</keyword>
<evidence type="ECO:0000256" key="3">
    <source>
        <dbReference type="ARBA" id="ARBA00023054"/>
    </source>
</evidence>
<feature type="region of interest" description="Disordered" evidence="4">
    <location>
        <begin position="665"/>
        <end position="687"/>
    </location>
</feature>
<feature type="compositionally biased region" description="Basic and acidic residues" evidence="4">
    <location>
        <begin position="667"/>
        <end position="676"/>
    </location>
</feature>
<proteinExistence type="inferred from homology"/>
<dbReference type="OMA" id="GPMATPH"/>
<feature type="region of interest" description="Disordered" evidence="4">
    <location>
        <begin position="36"/>
        <end position="77"/>
    </location>
</feature>
<evidence type="ECO:0000313" key="6">
    <source>
        <dbReference type="EMBL" id="ODM93838.1"/>
    </source>
</evidence>
<dbReference type="InterPro" id="IPR054552">
    <property type="entry name" value="SPT2_N"/>
</dbReference>
<dbReference type="GO" id="GO:0005730">
    <property type="term" value="C:nucleolus"/>
    <property type="evidence" value="ECO:0007669"/>
    <property type="project" value="TreeGrafter"/>
</dbReference>
<feature type="compositionally biased region" description="Basic and acidic residues" evidence="4">
    <location>
        <begin position="253"/>
        <end position="285"/>
    </location>
</feature>
<protein>
    <recommendedName>
        <fullName evidence="2">Protein SPT2 homolog</fullName>
    </recommendedName>
</protein>
<gene>
    <name evidence="6" type="ORF">Ocin01_12846</name>
</gene>
<feature type="compositionally biased region" description="Basic and acidic residues" evidence="4">
    <location>
        <begin position="340"/>
        <end position="360"/>
    </location>
</feature>
<feature type="compositionally biased region" description="Basic and acidic residues" evidence="4">
    <location>
        <begin position="494"/>
        <end position="529"/>
    </location>
</feature>
<comment type="similarity">
    <text evidence="1">Belongs to the SPT2 family.</text>
</comment>
<dbReference type="STRING" id="48709.A0A1D2MLN3"/>
<accession>A0A1D2MLN3</accession>
<comment type="caution">
    <text evidence="6">The sequence shown here is derived from an EMBL/GenBank/DDBJ whole genome shotgun (WGS) entry which is preliminary data.</text>
</comment>
<feature type="compositionally biased region" description="Basic and acidic residues" evidence="4">
    <location>
        <begin position="36"/>
        <end position="70"/>
    </location>
</feature>
<dbReference type="OrthoDB" id="6259853at2759"/>
<dbReference type="Proteomes" id="UP000094527">
    <property type="component" value="Unassembled WGS sequence"/>
</dbReference>
<dbReference type="AlphaFoldDB" id="A0A1D2MLN3"/>
<dbReference type="SMART" id="SM00784">
    <property type="entry name" value="SPT2"/>
    <property type="match status" value="1"/>
</dbReference>
<reference evidence="6 7" key="1">
    <citation type="journal article" date="2016" name="Genome Biol. Evol.">
        <title>Gene Family Evolution Reflects Adaptation to Soil Environmental Stressors in the Genome of the Collembolan Orchesella cincta.</title>
        <authorList>
            <person name="Faddeeva-Vakhrusheva A."/>
            <person name="Derks M.F."/>
            <person name="Anvar S.Y."/>
            <person name="Agamennone V."/>
            <person name="Suring W."/>
            <person name="Smit S."/>
            <person name="van Straalen N.M."/>
            <person name="Roelofs D."/>
        </authorList>
    </citation>
    <scope>NUCLEOTIDE SEQUENCE [LARGE SCALE GENOMIC DNA]</scope>
    <source>
        <tissue evidence="6">Mixed pool</tissue>
    </source>
</reference>
<feature type="compositionally biased region" description="Basic and acidic residues" evidence="4">
    <location>
        <begin position="15"/>
        <end position="24"/>
    </location>
</feature>
<evidence type="ECO:0000259" key="5">
    <source>
        <dbReference type="Pfam" id="PF22878"/>
    </source>
</evidence>
<feature type="compositionally biased region" description="Low complexity" evidence="4">
    <location>
        <begin position="137"/>
        <end position="156"/>
    </location>
</feature>
<dbReference type="GO" id="GO:0003677">
    <property type="term" value="F:DNA binding"/>
    <property type="evidence" value="ECO:0007669"/>
    <property type="project" value="TreeGrafter"/>
</dbReference>
<dbReference type="Pfam" id="PF22878">
    <property type="entry name" value="SPT2_N"/>
    <property type="match status" value="1"/>
</dbReference>
<dbReference type="PANTHER" id="PTHR22691:SF8">
    <property type="entry name" value="PROTEIN SPT2 HOMOLOG"/>
    <property type="match status" value="1"/>
</dbReference>
<dbReference type="GO" id="GO:0042393">
    <property type="term" value="F:histone binding"/>
    <property type="evidence" value="ECO:0007669"/>
    <property type="project" value="TreeGrafter"/>
</dbReference>
<feature type="domain" description="SPT2 homolog N-terminal" evidence="5">
    <location>
        <begin position="16"/>
        <end position="69"/>
    </location>
</feature>
<dbReference type="GO" id="GO:0006360">
    <property type="term" value="P:transcription by RNA polymerase I"/>
    <property type="evidence" value="ECO:0007669"/>
    <property type="project" value="TreeGrafter"/>
</dbReference>
<dbReference type="Pfam" id="PF08243">
    <property type="entry name" value="SPT2"/>
    <property type="match status" value="1"/>
</dbReference>
<sequence>MGGVQVANQALYDPNKPRRVDPKEVRLKEGVAKFLAKREEEDRKKRDEERVKKEKLLQLRNQDRKAANRPDEDDYGYTSNYADMMHKKMMEKYKAIPVKPAFPQERGPPIPKPQTFSKNNGSGWRKSNTDNQGDYSPEPVYEPEPAAAPSKPAKPSRVPKPKPVDYQQLLELAKLKALEPALPTKVVVDKNAEREQYEFGRPMTAKEKAAFLAEKELKDKVARRMDFRADKNNNGATDPKSTKDQSFKIPKARQRDEDVTPAKKPRISESGDGKLLHRELSKSRPAEPSSHAARSSSPVRKPLEKPYRQSESAKPRERDPYRGNGQSRPDSRPQGNPDRQSGERSRGPPSKDRVNVDQNRKPASPSGFKQKPGPSRESLQSGLSDSRENARMGMSSMKNNPQRDSDRRPIKKDAPPVRRDDVQNRREPAAPRRDDSQQRRDDSQQRREAPTARRDESQYRKETPASRREEVSYRKDTQQSRRDGPPSGRSEMQPQRRDVPTQRRDMPPQRRDNIPPQRKDNLPPVRREMPPLGRGDMGPPRRDAPVAGKRDAPPPRRDGPPPARRDGPMRGSDRMRDEQRRMKPRPPKGRAVIDSDEEYDSEMDDFIDDSELDTGNISAIIGQMFNYDRRKYVYEDSDDECMESSVAQQMREEQRSLRIGIQEDMEDIRREEEEKRRKMGKVKKAVR</sequence>
<evidence type="ECO:0000256" key="2">
    <source>
        <dbReference type="ARBA" id="ARBA00013786"/>
    </source>
</evidence>
<feature type="compositionally biased region" description="Basic and acidic residues" evidence="4">
    <location>
        <begin position="301"/>
        <end position="321"/>
    </location>
</feature>
<evidence type="ECO:0000256" key="1">
    <source>
        <dbReference type="ARBA" id="ARBA00006461"/>
    </source>
</evidence>
<feature type="region of interest" description="Disordered" evidence="4">
    <location>
        <begin position="99"/>
        <end position="162"/>
    </location>
</feature>
<dbReference type="GO" id="GO:0006334">
    <property type="term" value="P:nucleosome assembly"/>
    <property type="evidence" value="ECO:0007669"/>
    <property type="project" value="TreeGrafter"/>
</dbReference>
<dbReference type="PANTHER" id="PTHR22691">
    <property type="entry name" value="YEAST SPT2-RELATED"/>
    <property type="match status" value="1"/>
</dbReference>
<feature type="compositionally biased region" description="Basic and acidic residues" evidence="4">
    <location>
        <begin position="401"/>
        <end position="484"/>
    </location>
</feature>
<name>A0A1D2MLN3_ORCCI</name>
<dbReference type="EMBL" id="LJIJ01000904">
    <property type="protein sequence ID" value="ODM93838.1"/>
    <property type="molecule type" value="Genomic_DNA"/>
</dbReference>
<dbReference type="InterPro" id="IPR013256">
    <property type="entry name" value="Chromatin_SPT2"/>
</dbReference>
<feature type="compositionally biased region" description="Basic residues" evidence="4">
    <location>
        <begin position="677"/>
        <end position="687"/>
    </location>
</feature>